<dbReference type="EMBL" id="JALLBG020000087">
    <property type="protein sequence ID" value="KAL3766342.1"/>
    <property type="molecule type" value="Genomic_DNA"/>
</dbReference>
<dbReference type="InterPro" id="IPR011055">
    <property type="entry name" value="Dup_hybrid_motif"/>
</dbReference>
<proteinExistence type="predicted"/>
<protein>
    <recommendedName>
        <fullName evidence="2">M23ase beta-sheet core domain-containing protein</fullName>
    </recommendedName>
</protein>
<dbReference type="InterPro" id="IPR016047">
    <property type="entry name" value="M23ase_b-sheet_dom"/>
</dbReference>
<dbReference type="Gene3D" id="2.70.70.10">
    <property type="entry name" value="Glucose Permease (Domain IIA)"/>
    <property type="match status" value="1"/>
</dbReference>
<evidence type="ECO:0000313" key="3">
    <source>
        <dbReference type="EMBL" id="KAL3766342.1"/>
    </source>
</evidence>
<dbReference type="CDD" id="cd12797">
    <property type="entry name" value="M23_peptidase"/>
    <property type="match status" value="1"/>
</dbReference>
<organism evidence="3 4">
    <name type="scientific">Discostella pseudostelligera</name>
    <dbReference type="NCBI Taxonomy" id="259834"/>
    <lineage>
        <taxon>Eukaryota</taxon>
        <taxon>Sar</taxon>
        <taxon>Stramenopiles</taxon>
        <taxon>Ochrophyta</taxon>
        <taxon>Bacillariophyta</taxon>
        <taxon>Coscinodiscophyceae</taxon>
        <taxon>Thalassiosirophycidae</taxon>
        <taxon>Stephanodiscales</taxon>
        <taxon>Stephanodiscaceae</taxon>
        <taxon>Discostella</taxon>
    </lineage>
</organism>
<evidence type="ECO:0000313" key="4">
    <source>
        <dbReference type="Proteomes" id="UP001530293"/>
    </source>
</evidence>
<dbReference type="AlphaFoldDB" id="A0ABD3MVR0"/>
<sequence length="414" mass="47225">MTNHSTPHQRHHGRGQSRRSSTGRRKSTQKDLDLDVEATSFRRLERAKRNKFSLCVASLCLCNSIYIKLTNTSHRHIGWNFVWGEAFNGMKMRSFHWKKRSISRMEALGGNLIPKDLLQSFGAYPNIFNITAQMRSEFHPVVKFPLRKVESVDGECVESANQHRKFWPWHNKNYRNKRQSDEMIYRSCVASGRIMNETYDYIVQDFTQNNNHDKALLLEGGERVPQLLATREEALKYSMIPKLSKQFDVGRYDEDRRGMYTSSLFGSEGTSAERRTVHVGIDIGAPVGTAIYAFEDGRIHSAGYNPDLGDYGHVVVIEHVLKNHEGNRVYALYGHLSAKSIKGKHPGRKIRRGQVIGFVGNSAENGGWTGTHLHFQLAVHPPKTHDMPGVVTLIGRDEALLEYVDPRYVLGELY</sequence>
<dbReference type="InterPro" id="IPR050570">
    <property type="entry name" value="Cell_wall_metabolism_enzyme"/>
</dbReference>
<gene>
    <name evidence="3" type="ORF">ACHAWU_005734</name>
</gene>
<dbReference type="SUPFAM" id="SSF51261">
    <property type="entry name" value="Duplicated hybrid motif"/>
    <property type="match status" value="1"/>
</dbReference>
<feature type="compositionally biased region" description="Basic residues" evidence="1">
    <location>
        <begin position="7"/>
        <end position="27"/>
    </location>
</feature>
<feature type="region of interest" description="Disordered" evidence="1">
    <location>
        <begin position="1"/>
        <end position="31"/>
    </location>
</feature>
<comment type="caution">
    <text evidence="3">The sequence shown here is derived from an EMBL/GenBank/DDBJ whole genome shotgun (WGS) entry which is preliminary data.</text>
</comment>
<accession>A0ABD3MVR0</accession>
<feature type="domain" description="M23ase beta-sheet core" evidence="2">
    <location>
        <begin position="277"/>
        <end position="378"/>
    </location>
</feature>
<dbReference type="PANTHER" id="PTHR21666">
    <property type="entry name" value="PEPTIDASE-RELATED"/>
    <property type="match status" value="1"/>
</dbReference>
<keyword evidence="4" id="KW-1185">Reference proteome</keyword>
<evidence type="ECO:0000259" key="2">
    <source>
        <dbReference type="Pfam" id="PF01551"/>
    </source>
</evidence>
<evidence type="ECO:0000256" key="1">
    <source>
        <dbReference type="SAM" id="MobiDB-lite"/>
    </source>
</evidence>
<dbReference type="PANTHER" id="PTHR21666:SF270">
    <property type="entry name" value="MUREIN HYDROLASE ACTIVATOR ENVC"/>
    <property type="match status" value="1"/>
</dbReference>
<dbReference type="Pfam" id="PF01551">
    <property type="entry name" value="Peptidase_M23"/>
    <property type="match status" value="1"/>
</dbReference>
<name>A0ABD3MVR0_9STRA</name>
<dbReference type="Proteomes" id="UP001530293">
    <property type="component" value="Unassembled WGS sequence"/>
</dbReference>
<reference evidence="3 4" key="1">
    <citation type="submission" date="2024-10" db="EMBL/GenBank/DDBJ databases">
        <title>Updated reference genomes for cyclostephanoid diatoms.</title>
        <authorList>
            <person name="Roberts W.R."/>
            <person name="Alverson A.J."/>
        </authorList>
    </citation>
    <scope>NUCLEOTIDE SEQUENCE [LARGE SCALE GENOMIC DNA]</scope>
    <source>
        <strain evidence="3 4">AJA232-27</strain>
    </source>
</reference>